<dbReference type="InterPro" id="IPR036397">
    <property type="entry name" value="RNaseH_sf"/>
</dbReference>
<dbReference type="SUPFAM" id="SSF53098">
    <property type="entry name" value="Ribonuclease H-like"/>
    <property type="match status" value="1"/>
</dbReference>
<gene>
    <name evidence="2" type="ORF">TSUD_139120</name>
</gene>
<dbReference type="CDD" id="cd06222">
    <property type="entry name" value="RNase_H_like"/>
    <property type="match status" value="1"/>
</dbReference>
<dbReference type="GO" id="GO:0003676">
    <property type="term" value="F:nucleic acid binding"/>
    <property type="evidence" value="ECO:0007669"/>
    <property type="project" value="InterPro"/>
</dbReference>
<dbReference type="InterPro" id="IPR044730">
    <property type="entry name" value="RNase_H-like_dom_plant"/>
</dbReference>
<keyword evidence="3" id="KW-1185">Reference proteome</keyword>
<dbReference type="PANTHER" id="PTHR34023:SF5">
    <property type="entry name" value="RNASE H TYPE-1 DOMAIN-CONTAINING PROTEIN"/>
    <property type="match status" value="1"/>
</dbReference>
<protein>
    <recommendedName>
        <fullName evidence="1">RNase H type-1 domain-containing protein</fullName>
    </recommendedName>
</protein>
<sequence>MQIVWLPQSICDNIGQTTRNFIWRDSNNKGIHLVGWEKITRPKRCGGLGIRPARDANISLLGKLVWDMVQTSRKLWVDLLSSKYVDGPKLLSCNLSSGSSTWSSITRATKSSKMFSLGVQVRDLLPFGSPLGPLLAALNHSSPMSIFMIYISRVDRSCLGSPVRSGFGSIIRNTFGHYLAGFSGFISGSSDILLAELYTIYKGLLLAKDMSIDELVYYSDSLHCVNLIKGPQVKYHVHAVLIQDIKDLLSQISVSLHHTLREGNPCADFFAKLGASSDVDFLTHTSPPEGVRDLLRNDAMRTLFIRE</sequence>
<dbReference type="Proteomes" id="UP000242715">
    <property type="component" value="Unassembled WGS sequence"/>
</dbReference>
<evidence type="ECO:0000313" key="3">
    <source>
        <dbReference type="Proteomes" id="UP000242715"/>
    </source>
</evidence>
<evidence type="ECO:0000259" key="1">
    <source>
        <dbReference type="Pfam" id="PF13456"/>
    </source>
</evidence>
<dbReference type="OrthoDB" id="685168at2759"/>
<dbReference type="InterPro" id="IPR002156">
    <property type="entry name" value="RNaseH_domain"/>
</dbReference>
<feature type="domain" description="RNase H type-1" evidence="1">
    <location>
        <begin position="157"/>
        <end position="273"/>
    </location>
</feature>
<accession>A0A2Z6PJW6</accession>
<organism evidence="2 3">
    <name type="scientific">Trifolium subterraneum</name>
    <name type="common">Subterranean clover</name>
    <dbReference type="NCBI Taxonomy" id="3900"/>
    <lineage>
        <taxon>Eukaryota</taxon>
        <taxon>Viridiplantae</taxon>
        <taxon>Streptophyta</taxon>
        <taxon>Embryophyta</taxon>
        <taxon>Tracheophyta</taxon>
        <taxon>Spermatophyta</taxon>
        <taxon>Magnoliopsida</taxon>
        <taxon>eudicotyledons</taxon>
        <taxon>Gunneridae</taxon>
        <taxon>Pentapetalae</taxon>
        <taxon>rosids</taxon>
        <taxon>fabids</taxon>
        <taxon>Fabales</taxon>
        <taxon>Fabaceae</taxon>
        <taxon>Papilionoideae</taxon>
        <taxon>50 kb inversion clade</taxon>
        <taxon>NPAAA clade</taxon>
        <taxon>Hologalegina</taxon>
        <taxon>IRL clade</taxon>
        <taxon>Trifolieae</taxon>
        <taxon>Trifolium</taxon>
    </lineage>
</organism>
<reference evidence="3" key="1">
    <citation type="journal article" date="2017" name="Front. Plant Sci.">
        <title>Climate Clever Clovers: New Paradigm to Reduce the Environmental Footprint of Ruminants by Breeding Low Methanogenic Forages Utilizing Haplotype Variation.</title>
        <authorList>
            <person name="Kaur P."/>
            <person name="Appels R."/>
            <person name="Bayer P.E."/>
            <person name="Keeble-Gagnere G."/>
            <person name="Wang J."/>
            <person name="Hirakawa H."/>
            <person name="Shirasawa K."/>
            <person name="Vercoe P."/>
            <person name="Stefanova K."/>
            <person name="Durmic Z."/>
            <person name="Nichols P."/>
            <person name="Revell C."/>
            <person name="Isobe S.N."/>
            <person name="Edwards D."/>
            <person name="Erskine W."/>
        </authorList>
    </citation>
    <scope>NUCLEOTIDE SEQUENCE [LARGE SCALE GENOMIC DNA]</scope>
    <source>
        <strain evidence="3">cv. Daliak</strain>
    </source>
</reference>
<dbReference type="InterPro" id="IPR012337">
    <property type="entry name" value="RNaseH-like_sf"/>
</dbReference>
<dbReference type="Pfam" id="PF13456">
    <property type="entry name" value="RVT_3"/>
    <property type="match status" value="1"/>
</dbReference>
<evidence type="ECO:0000313" key="2">
    <source>
        <dbReference type="EMBL" id="GAU45207.1"/>
    </source>
</evidence>
<name>A0A2Z6PJW6_TRISU</name>
<dbReference type="GO" id="GO:0004523">
    <property type="term" value="F:RNA-DNA hybrid ribonuclease activity"/>
    <property type="evidence" value="ECO:0007669"/>
    <property type="project" value="InterPro"/>
</dbReference>
<dbReference type="AlphaFoldDB" id="A0A2Z6PJW6"/>
<dbReference type="PANTHER" id="PTHR34023">
    <property type="entry name" value="RNASE H DOMAIN-CONTAINING PROTEIN"/>
    <property type="match status" value="1"/>
</dbReference>
<proteinExistence type="predicted"/>
<dbReference type="Gene3D" id="3.30.420.10">
    <property type="entry name" value="Ribonuclease H-like superfamily/Ribonuclease H"/>
    <property type="match status" value="1"/>
</dbReference>
<dbReference type="EMBL" id="DF974106">
    <property type="protein sequence ID" value="GAU45207.1"/>
    <property type="molecule type" value="Genomic_DNA"/>
</dbReference>